<evidence type="ECO:0000256" key="5">
    <source>
        <dbReference type="SAM" id="Phobius"/>
    </source>
</evidence>
<reference evidence="8" key="1">
    <citation type="submission" date="2017-05" db="EMBL/GenBank/DDBJ databases">
        <authorList>
            <person name="Macchi M."/>
            <person name="Festa S."/>
            <person name="Coppotelli B.M."/>
            <person name="Morelli I.S."/>
        </authorList>
    </citation>
    <scope>NUCLEOTIDE SEQUENCE [LARGE SCALE GENOMIC DNA]</scope>
    <source>
        <strain evidence="8">I</strain>
    </source>
</reference>
<feature type="transmembrane region" description="Helical" evidence="5">
    <location>
        <begin position="84"/>
        <end position="102"/>
    </location>
</feature>
<dbReference type="RefSeq" id="WP_088151844.1">
    <property type="nucleotide sequence ID" value="NZ_NHON01000025.1"/>
</dbReference>
<dbReference type="GO" id="GO:0022857">
    <property type="term" value="F:transmembrane transporter activity"/>
    <property type="evidence" value="ECO:0007669"/>
    <property type="project" value="InterPro"/>
</dbReference>
<dbReference type="CDD" id="cd17393">
    <property type="entry name" value="MFS_MosC_like"/>
    <property type="match status" value="1"/>
</dbReference>
<dbReference type="InterPro" id="IPR011701">
    <property type="entry name" value="MFS"/>
</dbReference>
<evidence type="ECO:0000259" key="6">
    <source>
        <dbReference type="PROSITE" id="PS50850"/>
    </source>
</evidence>
<dbReference type="OrthoDB" id="9810941at2"/>
<feature type="transmembrane region" description="Helical" evidence="5">
    <location>
        <begin position="365"/>
        <end position="386"/>
    </location>
</feature>
<evidence type="ECO:0000256" key="3">
    <source>
        <dbReference type="ARBA" id="ARBA00022989"/>
    </source>
</evidence>
<evidence type="ECO:0000256" key="1">
    <source>
        <dbReference type="ARBA" id="ARBA00004141"/>
    </source>
</evidence>
<feature type="transmembrane region" description="Helical" evidence="5">
    <location>
        <begin position="279"/>
        <end position="298"/>
    </location>
</feature>
<keyword evidence="2 5" id="KW-0812">Transmembrane</keyword>
<name>A0A211ZMF5_9PROT</name>
<feature type="transmembrane region" description="Helical" evidence="5">
    <location>
        <begin position="304"/>
        <end position="323"/>
    </location>
</feature>
<keyword evidence="3 5" id="KW-1133">Transmembrane helix</keyword>
<feature type="transmembrane region" description="Helical" evidence="5">
    <location>
        <begin position="21"/>
        <end position="41"/>
    </location>
</feature>
<protein>
    <submittedName>
        <fullName evidence="7">MFS transporter</fullName>
    </submittedName>
</protein>
<feature type="transmembrane region" description="Helical" evidence="5">
    <location>
        <begin position="53"/>
        <end position="77"/>
    </location>
</feature>
<dbReference type="SUPFAM" id="SSF103473">
    <property type="entry name" value="MFS general substrate transporter"/>
    <property type="match status" value="1"/>
</dbReference>
<comment type="subcellular location">
    <subcellularLocation>
        <location evidence="1">Membrane</location>
        <topology evidence="1">Multi-pass membrane protein</topology>
    </subcellularLocation>
</comment>
<sequence>MTSLARTDGPSDTADLRAARLATRAMFLICGTVTASWAPQVPLAKARLGIDDGVLGLTLLGLGAGAMVAMPLAGFLASRFSSRVVTALGGLVICLSLPLVILAPDAPLLGLALFLFGAATGSMDVAMNVQATAVEARGTKPVMSSFHGMFSVGGLIGAGGASLLLGLGLSPLLVAVAISGVMLVLLATQAGSMLPPERRPAQAGMRFTLPRGIVLVLGLLTFVLFQAEGAVLDWSAVFLHDSRGQDPAVAGLGYAMFAVAMAVMRLAGDGITSRFGGETVVRLGSALAAAGFLLAVLAPWPVAGLVGFALVGVGAANVVPVLFSAAGRVPGMPPGLAISTIATLGYCGILAGPAAIGFVADHVGLPTALGIVAALLVATAAAARAVRV</sequence>
<dbReference type="InterPro" id="IPR036259">
    <property type="entry name" value="MFS_trans_sf"/>
</dbReference>
<feature type="transmembrane region" description="Helical" evidence="5">
    <location>
        <begin position="207"/>
        <end position="227"/>
    </location>
</feature>
<feature type="transmembrane region" description="Helical" evidence="5">
    <location>
        <begin position="108"/>
        <end position="127"/>
    </location>
</feature>
<dbReference type="PANTHER" id="PTHR23514">
    <property type="entry name" value="BYPASS OF STOP CODON PROTEIN 6"/>
    <property type="match status" value="1"/>
</dbReference>
<dbReference type="PANTHER" id="PTHR23514:SF13">
    <property type="entry name" value="INNER MEMBRANE PROTEIN YBJJ"/>
    <property type="match status" value="1"/>
</dbReference>
<evidence type="ECO:0000256" key="2">
    <source>
        <dbReference type="ARBA" id="ARBA00022692"/>
    </source>
</evidence>
<evidence type="ECO:0000313" key="8">
    <source>
        <dbReference type="Proteomes" id="UP000196655"/>
    </source>
</evidence>
<comment type="caution">
    <text evidence="7">The sequence shown here is derived from an EMBL/GenBank/DDBJ whole genome shotgun (WGS) entry which is preliminary data.</text>
</comment>
<keyword evidence="4 5" id="KW-0472">Membrane</keyword>
<feature type="transmembrane region" description="Helical" evidence="5">
    <location>
        <begin position="148"/>
        <end position="167"/>
    </location>
</feature>
<dbReference type="Gene3D" id="1.20.1250.20">
    <property type="entry name" value="MFS general substrate transporter like domains"/>
    <property type="match status" value="2"/>
</dbReference>
<feature type="transmembrane region" description="Helical" evidence="5">
    <location>
        <begin position="247"/>
        <end position="267"/>
    </location>
</feature>
<dbReference type="Pfam" id="PF07690">
    <property type="entry name" value="MFS_1"/>
    <property type="match status" value="1"/>
</dbReference>
<gene>
    <name evidence="7" type="ORF">BWR60_15065</name>
</gene>
<organism evidence="7 8">
    <name type="scientific">Inquilinus limosus</name>
    <dbReference type="NCBI Taxonomy" id="171674"/>
    <lineage>
        <taxon>Bacteria</taxon>
        <taxon>Pseudomonadati</taxon>
        <taxon>Pseudomonadota</taxon>
        <taxon>Alphaproteobacteria</taxon>
        <taxon>Rhodospirillales</taxon>
        <taxon>Rhodospirillaceae</taxon>
        <taxon>Inquilinus</taxon>
    </lineage>
</organism>
<dbReference type="PROSITE" id="PS50850">
    <property type="entry name" value="MFS"/>
    <property type="match status" value="1"/>
</dbReference>
<accession>A0A211ZMF5</accession>
<feature type="transmembrane region" description="Helical" evidence="5">
    <location>
        <begin position="335"/>
        <end position="359"/>
    </location>
</feature>
<proteinExistence type="predicted"/>
<feature type="domain" description="Major facilitator superfamily (MFS) profile" evidence="6">
    <location>
        <begin position="214"/>
        <end position="388"/>
    </location>
</feature>
<evidence type="ECO:0000256" key="4">
    <source>
        <dbReference type="ARBA" id="ARBA00023136"/>
    </source>
</evidence>
<dbReference type="EMBL" id="NHON01000025">
    <property type="protein sequence ID" value="OWJ66344.1"/>
    <property type="molecule type" value="Genomic_DNA"/>
</dbReference>
<dbReference type="GO" id="GO:0016020">
    <property type="term" value="C:membrane"/>
    <property type="evidence" value="ECO:0007669"/>
    <property type="project" value="UniProtKB-SubCell"/>
</dbReference>
<dbReference type="AlphaFoldDB" id="A0A211ZMF5"/>
<keyword evidence="8" id="KW-1185">Reference proteome</keyword>
<dbReference type="Proteomes" id="UP000196655">
    <property type="component" value="Unassembled WGS sequence"/>
</dbReference>
<feature type="transmembrane region" description="Helical" evidence="5">
    <location>
        <begin position="173"/>
        <end position="195"/>
    </location>
</feature>
<dbReference type="InterPro" id="IPR051788">
    <property type="entry name" value="MFS_Transporter"/>
</dbReference>
<dbReference type="InterPro" id="IPR020846">
    <property type="entry name" value="MFS_dom"/>
</dbReference>
<evidence type="ECO:0000313" key="7">
    <source>
        <dbReference type="EMBL" id="OWJ66344.1"/>
    </source>
</evidence>